<gene>
    <name evidence="2" type="ORF">LC586_19485</name>
</gene>
<keyword evidence="1" id="KW-0472">Membrane</keyword>
<name>A0ABS8IAY1_9NOSO</name>
<keyword evidence="3" id="KW-1185">Reference proteome</keyword>
<protein>
    <submittedName>
        <fullName evidence="2">Uncharacterized protein</fullName>
    </submittedName>
</protein>
<proteinExistence type="predicted"/>
<keyword evidence="1" id="KW-0812">Transmembrane</keyword>
<dbReference type="EMBL" id="JAIVFQ010000029">
    <property type="protein sequence ID" value="MCC5601329.1"/>
    <property type="molecule type" value="Genomic_DNA"/>
</dbReference>
<feature type="transmembrane region" description="Helical" evidence="1">
    <location>
        <begin position="284"/>
        <end position="304"/>
    </location>
</feature>
<evidence type="ECO:0000313" key="2">
    <source>
        <dbReference type="EMBL" id="MCC5601329.1"/>
    </source>
</evidence>
<reference evidence="2 3" key="1">
    <citation type="journal article" date="2021" name="Microorganisms">
        <title>Genome Evolution of Filamentous Cyanobacterium Nostoc Species: From Facultative Symbiosis to Free Living.</title>
        <authorList>
            <person name="Huo D."/>
            <person name="Li H."/>
            <person name="Cai F."/>
            <person name="Guo X."/>
            <person name="Qiao Z."/>
            <person name="Wang W."/>
            <person name="Yu G."/>
            <person name="Li R."/>
        </authorList>
    </citation>
    <scope>NUCLEOTIDE SEQUENCE [LARGE SCALE GENOMIC DNA]</scope>
    <source>
        <strain evidence="2 3">CHAB 5714</strain>
    </source>
</reference>
<evidence type="ECO:0000256" key="1">
    <source>
        <dbReference type="SAM" id="Phobius"/>
    </source>
</evidence>
<dbReference type="Proteomes" id="UP001199525">
    <property type="component" value="Unassembled WGS sequence"/>
</dbReference>
<comment type="caution">
    <text evidence="2">The sequence shown here is derived from an EMBL/GenBank/DDBJ whole genome shotgun (WGS) entry which is preliminary data.</text>
</comment>
<accession>A0ABS8IAY1</accession>
<evidence type="ECO:0000313" key="3">
    <source>
        <dbReference type="Proteomes" id="UP001199525"/>
    </source>
</evidence>
<dbReference type="RefSeq" id="WP_229486358.1">
    <property type="nucleotide sequence ID" value="NZ_JAIVFQ010000029.1"/>
</dbReference>
<keyword evidence="1" id="KW-1133">Transmembrane helix</keyword>
<sequence length="314" mass="35467">MRSISNLESEGVQTLNFTGKFESESFPQINQLKNLKIELKNSKSKLIIAPVNPKVPSEIDLAELRLQPNTKVTGLSYDSYYKRLAFSLQPHPTLESGNKPNNLKLYWGDQPLKVSLEGYKFPSLNLLNSSDEQTPLEFTFTPDNQEFKLELAKDTNIYLTTSAPIKNDSEQWFRGKITTKDVQFQRIDRSGDIRDDLAISTIIEGEIRMIEQERKIKDNQFLMGEKPDIPLNIELIRHLQIVPNKGLEVRIAGKTQQIKIGLDKDFPVSSIQGSWLDGILPRDAIIAIFSFGAATISYLLSVLIDNISKSASKP</sequence>
<organism evidence="2 3">
    <name type="scientific">Nostoc favosum CHAB5714</name>
    <dbReference type="NCBI Taxonomy" id="2780399"/>
    <lineage>
        <taxon>Bacteria</taxon>
        <taxon>Bacillati</taxon>
        <taxon>Cyanobacteriota</taxon>
        <taxon>Cyanophyceae</taxon>
        <taxon>Nostocales</taxon>
        <taxon>Nostocaceae</taxon>
        <taxon>Nostoc</taxon>
        <taxon>Nostoc favosum</taxon>
    </lineage>
</organism>